<proteinExistence type="predicted"/>
<dbReference type="Proteomes" id="UP000183203">
    <property type="component" value="Unassembled WGS sequence"/>
</dbReference>
<name>A0A1G6M3V3_9MICO</name>
<protein>
    <recommendedName>
        <fullName evidence="4">TadE-like protein</fullName>
    </recommendedName>
</protein>
<keyword evidence="1" id="KW-0472">Membrane</keyword>
<evidence type="ECO:0000313" key="3">
    <source>
        <dbReference type="Proteomes" id="UP000183203"/>
    </source>
</evidence>
<organism evidence="2 3">
    <name type="scientific">Microbacterium enclense</name>
    <dbReference type="NCBI Taxonomy" id="993073"/>
    <lineage>
        <taxon>Bacteria</taxon>
        <taxon>Bacillati</taxon>
        <taxon>Actinomycetota</taxon>
        <taxon>Actinomycetes</taxon>
        <taxon>Micrococcales</taxon>
        <taxon>Microbacteriaceae</taxon>
        <taxon>Microbacterium</taxon>
    </lineage>
</organism>
<dbReference type="AlphaFoldDB" id="A0A1G6M3V3"/>
<dbReference type="STRING" id="993073.AS029_10575"/>
<reference evidence="2 3" key="1">
    <citation type="submission" date="2016-09" db="EMBL/GenBank/DDBJ databases">
        <authorList>
            <person name="Capua I."/>
            <person name="De Benedictis P."/>
            <person name="Joannis T."/>
            <person name="Lombin L.H."/>
            <person name="Cattoli G."/>
        </authorList>
    </citation>
    <scope>NUCLEOTIDE SEQUENCE [LARGE SCALE GENOMIC DNA]</scope>
    <source>
        <strain evidence="2 3">NIO-1002</strain>
    </source>
</reference>
<evidence type="ECO:0008006" key="4">
    <source>
        <dbReference type="Google" id="ProtNLM"/>
    </source>
</evidence>
<accession>A0A1G6M3V3</accession>
<evidence type="ECO:0000313" key="2">
    <source>
        <dbReference type="EMBL" id="SDC50037.1"/>
    </source>
</evidence>
<sequence>MTRRLLDDRGAVAAEFAVALPAVIVVLALGVGLLGTATATVRLQHAVTEAARLLGRGDAEAFAALGDGEATASVQRQDGLVCVSAVAPVRAVLPLPAVTARACALDGGR</sequence>
<evidence type="ECO:0000256" key="1">
    <source>
        <dbReference type="SAM" id="Phobius"/>
    </source>
</evidence>
<gene>
    <name evidence="2" type="ORF">SAMN05216418_2384</name>
</gene>
<dbReference type="EMBL" id="FMYG01000005">
    <property type="protein sequence ID" value="SDC50037.1"/>
    <property type="molecule type" value="Genomic_DNA"/>
</dbReference>
<feature type="transmembrane region" description="Helical" evidence="1">
    <location>
        <begin position="12"/>
        <end position="34"/>
    </location>
</feature>
<keyword evidence="1" id="KW-1133">Transmembrane helix</keyword>
<dbReference type="OrthoDB" id="5084169at2"/>
<dbReference type="RefSeq" id="WP_058232566.1">
    <property type="nucleotide sequence ID" value="NZ_FMYG01000005.1"/>
</dbReference>
<keyword evidence="1" id="KW-0812">Transmembrane</keyword>